<evidence type="ECO:0000313" key="1">
    <source>
        <dbReference type="EMBL" id="MCE3050192.1"/>
    </source>
</evidence>
<proteinExistence type="predicted"/>
<reference evidence="1 2" key="1">
    <citation type="journal article" date="2021" name="BMC Genomics">
        <title>Datura genome reveals duplications of psychoactive alkaloid biosynthetic genes and high mutation rate following tissue culture.</title>
        <authorList>
            <person name="Rajewski A."/>
            <person name="Carter-House D."/>
            <person name="Stajich J."/>
            <person name="Litt A."/>
        </authorList>
    </citation>
    <scope>NUCLEOTIDE SEQUENCE [LARGE SCALE GENOMIC DNA]</scope>
    <source>
        <strain evidence="1">AR-01</strain>
    </source>
</reference>
<protein>
    <submittedName>
        <fullName evidence="1">Uncharacterized protein</fullName>
    </submittedName>
</protein>
<accession>A0ABS8WL22</accession>
<dbReference type="Proteomes" id="UP000823775">
    <property type="component" value="Unassembled WGS sequence"/>
</dbReference>
<gene>
    <name evidence="1" type="ORF">HAX54_046614</name>
</gene>
<evidence type="ECO:0000313" key="2">
    <source>
        <dbReference type="Proteomes" id="UP000823775"/>
    </source>
</evidence>
<dbReference type="EMBL" id="JACEIK010007383">
    <property type="protein sequence ID" value="MCE3050192.1"/>
    <property type="molecule type" value="Genomic_DNA"/>
</dbReference>
<keyword evidence="2" id="KW-1185">Reference proteome</keyword>
<sequence>MSMTKDLVVFGRDEGEKRREVASGARRWFSATVTNRGRYASGIGECRWFRLKVVVCG</sequence>
<comment type="caution">
    <text evidence="1">The sequence shown here is derived from an EMBL/GenBank/DDBJ whole genome shotgun (WGS) entry which is preliminary data.</text>
</comment>
<organism evidence="1 2">
    <name type="scientific">Datura stramonium</name>
    <name type="common">Jimsonweed</name>
    <name type="synonym">Common thornapple</name>
    <dbReference type="NCBI Taxonomy" id="4076"/>
    <lineage>
        <taxon>Eukaryota</taxon>
        <taxon>Viridiplantae</taxon>
        <taxon>Streptophyta</taxon>
        <taxon>Embryophyta</taxon>
        <taxon>Tracheophyta</taxon>
        <taxon>Spermatophyta</taxon>
        <taxon>Magnoliopsida</taxon>
        <taxon>eudicotyledons</taxon>
        <taxon>Gunneridae</taxon>
        <taxon>Pentapetalae</taxon>
        <taxon>asterids</taxon>
        <taxon>lamiids</taxon>
        <taxon>Solanales</taxon>
        <taxon>Solanaceae</taxon>
        <taxon>Solanoideae</taxon>
        <taxon>Datureae</taxon>
        <taxon>Datura</taxon>
    </lineage>
</organism>
<feature type="non-terminal residue" evidence="1">
    <location>
        <position position="57"/>
    </location>
</feature>
<name>A0ABS8WL22_DATST</name>